<dbReference type="EMBL" id="NIZV01000560">
    <property type="protein sequence ID" value="RSL85560.1"/>
    <property type="molecule type" value="Genomic_DNA"/>
</dbReference>
<accession>A0A428S6X9</accession>
<dbReference type="AlphaFoldDB" id="A0A428S6X9"/>
<protein>
    <submittedName>
        <fullName evidence="1">Uncharacterized protein</fullName>
    </submittedName>
</protein>
<evidence type="ECO:0000313" key="1">
    <source>
        <dbReference type="EMBL" id="RSL85560.1"/>
    </source>
</evidence>
<organism evidence="1 2">
    <name type="scientific">Fusarium ambrosium</name>
    <dbReference type="NCBI Taxonomy" id="131363"/>
    <lineage>
        <taxon>Eukaryota</taxon>
        <taxon>Fungi</taxon>
        <taxon>Dikarya</taxon>
        <taxon>Ascomycota</taxon>
        <taxon>Pezizomycotina</taxon>
        <taxon>Sordariomycetes</taxon>
        <taxon>Hypocreomycetidae</taxon>
        <taxon>Hypocreales</taxon>
        <taxon>Nectriaceae</taxon>
        <taxon>Fusarium</taxon>
        <taxon>Fusarium solani species complex</taxon>
    </lineage>
</organism>
<keyword evidence="2" id="KW-1185">Reference proteome</keyword>
<name>A0A428S6X9_9HYPO</name>
<comment type="caution">
    <text evidence="1">The sequence shown here is derived from an EMBL/GenBank/DDBJ whole genome shotgun (WGS) entry which is preliminary data.</text>
</comment>
<dbReference type="Proteomes" id="UP000288429">
    <property type="component" value="Unassembled WGS sequence"/>
</dbReference>
<sequence length="87" mass="9619">MAAEHYQRFLNDLDSKESDEVEEFVALGFVLSTIQLLENPDSPSWLEGYKQCNSLLHQNNPGGPVSENMAVQRNHLCDVLAVCVAAA</sequence>
<gene>
    <name evidence="1" type="ORF">CDV31_016547</name>
</gene>
<proteinExistence type="predicted"/>
<reference evidence="1 2" key="1">
    <citation type="submission" date="2017-06" db="EMBL/GenBank/DDBJ databases">
        <title>Cmopartive genomic analysis of Ambrosia Fusariam Clade fungi.</title>
        <authorList>
            <person name="Stajich J.E."/>
            <person name="Carrillo J."/>
            <person name="Kijimoto T."/>
            <person name="Eskalen A."/>
            <person name="O'Donnell K."/>
            <person name="Kasson M."/>
        </authorList>
    </citation>
    <scope>NUCLEOTIDE SEQUENCE [LARGE SCALE GENOMIC DNA]</scope>
    <source>
        <strain evidence="1 2">NRRL 20438</strain>
    </source>
</reference>
<evidence type="ECO:0000313" key="2">
    <source>
        <dbReference type="Proteomes" id="UP000288429"/>
    </source>
</evidence>